<accession>A0A6J3M9H0</accession>
<dbReference type="RefSeq" id="XP_033461706.1">
    <property type="nucleotide sequence ID" value="XM_033606379.1"/>
</dbReference>
<dbReference type="OrthoDB" id="3029470at2759"/>
<gene>
    <name evidence="2" type="ORF">K489DRAFT_388056</name>
</gene>
<reference evidence="2" key="3">
    <citation type="submission" date="2025-08" db="UniProtKB">
        <authorList>
            <consortium name="RefSeq"/>
        </authorList>
    </citation>
    <scope>IDENTIFICATION</scope>
    <source>
        <strain evidence="2">CBS 342.82</strain>
    </source>
</reference>
<protein>
    <submittedName>
        <fullName evidence="2">Uncharacterized protein</fullName>
    </submittedName>
</protein>
<evidence type="ECO:0000313" key="2">
    <source>
        <dbReference type="RefSeq" id="XP_033461706.1"/>
    </source>
</evidence>
<organism evidence="2">
    <name type="scientific">Dissoconium aciculare CBS 342.82</name>
    <dbReference type="NCBI Taxonomy" id="1314786"/>
    <lineage>
        <taxon>Eukaryota</taxon>
        <taxon>Fungi</taxon>
        <taxon>Dikarya</taxon>
        <taxon>Ascomycota</taxon>
        <taxon>Pezizomycotina</taxon>
        <taxon>Dothideomycetes</taxon>
        <taxon>Dothideomycetidae</taxon>
        <taxon>Mycosphaerellales</taxon>
        <taxon>Dissoconiaceae</taxon>
        <taxon>Dissoconium</taxon>
    </lineage>
</organism>
<dbReference type="AlphaFoldDB" id="A0A6J3M9H0"/>
<keyword evidence="1" id="KW-1185">Reference proteome</keyword>
<sequence length="470" mass="53553">MTSNALFAPVAKHRITSKNPAKEGIGLDVERCAALHNTLMLYGWVCGGKSIPTMARKSWWSRHGSQPLQKVLHPEVVRYLQKIFDVPEHNFFYHVRGLAAPIEMLRLGEVLEDEDHDPEHVEKYRFLVLYSTSPALVTHPAGIVYDQITQSAILMPTYNHVFDLRKNRDLPWQKLEAILSAFIDMVEAEKAFAVHEARAKDQSLPSDSLSPQLALQRANANTLPWLLQPFTSNDLHNCIAAWKKLVTSLEKRAFLTPEEPLRPIASNSALNAAKIPHGFAYELLRHAQASEISFLAPGVRLPKTDEFVHQPFTSILEKFPKETSNMKMPFLFLRCPGSVSGKEAKFRWPFSTLESVPCGLYLDAFPNAQNPFEDACRLVLPILLGANRYARTSDFRPIRRSYSDLYQVDINPFVMRHGPKLVAILENWWENVESGHWSCNEKGVSGGVGVWRKADTRDDWWRYQSKHLYV</sequence>
<reference evidence="2" key="1">
    <citation type="submission" date="2020-01" db="EMBL/GenBank/DDBJ databases">
        <authorList>
            <consortium name="DOE Joint Genome Institute"/>
            <person name="Haridas S."/>
            <person name="Albert R."/>
            <person name="Binder M."/>
            <person name="Bloem J."/>
            <person name="Labutti K."/>
            <person name="Salamov A."/>
            <person name="Andreopoulos B."/>
            <person name="Baker S.E."/>
            <person name="Barry K."/>
            <person name="Bills G."/>
            <person name="Bluhm B.H."/>
            <person name="Cannon C."/>
            <person name="Castanera R."/>
            <person name="Culley D.E."/>
            <person name="Daum C."/>
            <person name="Ezra D."/>
            <person name="Gonzalez J.B."/>
            <person name="Henrissat B."/>
            <person name="Kuo A."/>
            <person name="Liang C."/>
            <person name="Lipzen A."/>
            <person name="Lutzoni F."/>
            <person name="Magnuson J."/>
            <person name="Mondo S."/>
            <person name="Nolan M."/>
            <person name="Ohm R."/>
            <person name="Pangilinan J."/>
            <person name="Park H.-J."/>
            <person name="Ramirez L."/>
            <person name="Alfaro M."/>
            <person name="Sun H."/>
            <person name="Tritt A."/>
            <person name="Yoshinaga Y."/>
            <person name="Zwiers L.-H."/>
            <person name="Turgeon B.G."/>
            <person name="Goodwin S.B."/>
            <person name="Spatafora J.W."/>
            <person name="Crous P.W."/>
            <person name="Grigoriev I.V."/>
        </authorList>
    </citation>
    <scope>NUCLEOTIDE SEQUENCE</scope>
    <source>
        <strain evidence="2">CBS 342.82</strain>
    </source>
</reference>
<dbReference type="GeneID" id="54364179"/>
<name>A0A6J3M9H0_9PEZI</name>
<proteinExistence type="predicted"/>
<dbReference type="Proteomes" id="UP000504637">
    <property type="component" value="Unplaced"/>
</dbReference>
<reference evidence="2" key="2">
    <citation type="submission" date="2020-04" db="EMBL/GenBank/DDBJ databases">
        <authorList>
            <consortium name="NCBI Genome Project"/>
        </authorList>
    </citation>
    <scope>NUCLEOTIDE SEQUENCE</scope>
    <source>
        <strain evidence="2">CBS 342.82</strain>
    </source>
</reference>
<evidence type="ECO:0000313" key="1">
    <source>
        <dbReference type="Proteomes" id="UP000504637"/>
    </source>
</evidence>